<accession>A0A9P4MLK4</accession>
<sequence>METISIRVVAEKRKSTKRAESRLMGDIISTTLDSWRPPECLRCGWGPDKLVAVFSRPKPSFFLVAHPLPLSDRDASPAMRSPLLVQCDKIRREGRPQEVFSLAAATNFSSPGASFPFRPSLAPPHPTSTISYTAKPDFMRAATCDHNDGRAGENRKIKIDQCPGFFVSGAAMKPSLAALRLPVLSGA</sequence>
<organism evidence="1 2">
    <name type="scientific">Myriangium duriaei CBS 260.36</name>
    <dbReference type="NCBI Taxonomy" id="1168546"/>
    <lineage>
        <taxon>Eukaryota</taxon>
        <taxon>Fungi</taxon>
        <taxon>Dikarya</taxon>
        <taxon>Ascomycota</taxon>
        <taxon>Pezizomycotina</taxon>
        <taxon>Dothideomycetes</taxon>
        <taxon>Dothideomycetidae</taxon>
        <taxon>Myriangiales</taxon>
        <taxon>Myriangiaceae</taxon>
        <taxon>Myriangium</taxon>
    </lineage>
</organism>
<reference evidence="1" key="1">
    <citation type="journal article" date="2020" name="Stud. Mycol.">
        <title>101 Dothideomycetes genomes: a test case for predicting lifestyles and emergence of pathogens.</title>
        <authorList>
            <person name="Haridas S."/>
            <person name="Albert R."/>
            <person name="Binder M."/>
            <person name="Bloem J."/>
            <person name="Labutti K."/>
            <person name="Salamov A."/>
            <person name="Andreopoulos B."/>
            <person name="Baker S."/>
            <person name="Barry K."/>
            <person name="Bills G."/>
            <person name="Bluhm B."/>
            <person name="Cannon C."/>
            <person name="Castanera R."/>
            <person name="Culley D."/>
            <person name="Daum C."/>
            <person name="Ezra D."/>
            <person name="Gonzalez J."/>
            <person name="Henrissat B."/>
            <person name="Kuo A."/>
            <person name="Liang C."/>
            <person name="Lipzen A."/>
            <person name="Lutzoni F."/>
            <person name="Magnuson J."/>
            <person name="Mondo S."/>
            <person name="Nolan M."/>
            <person name="Ohm R."/>
            <person name="Pangilinan J."/>
            <person name="Park H.-J."/>
            <person name="Ramirez L."/>
            <person name="Alfaro M."/>
            <person name="Sun H."/>
            <person name="Tritt A."/>
            <person name="Yoshinaga Y."/>
            <person name="Zwiers L.-H."/>
            <person name="Turgeon B."/>
            <person name="Goodwin S."/>
            <person name="Spatafora J."/>
            <person name="Crous P."/>
            <person name="Grigoriev I."/>
        </authorList>
    </citation>
    <scope>NUCLEOTIDE SEQUENCE</scope>
    <source>
        <strain evidence="1">CBS 260.36</strain>
    </source>
</reference>
<dbReference type="AlphaFoldDB" id="A0A9P4MLK4"/>
<proteinExistence type="predicted"/>
<gene>
    <name evidence="1" type="ORF">K461DRAFT_277417</name>
</gene>
<keyword evidence="2" id="KW-1185">Reference proteome</keyword>
<protein>
    <submittedName>
        <fullName evidence="1">Uncharacterized protein</fullName>
    </submittedName>
</protein>
<dbReference type="Proteomes" id="UP000799439">
    <property type="component" value="Unassembled WGS sequence"/>
</dbReference>
<comment type="caution">
    <text evidence="1">The sequence shown here is derived from an EMBL/GenBank/DDBJ whole genome shotgun (WGS) entry which is preliminary data.</text>
</comment>
<name>A0A9P4MLK4_9PEZI</name>
<evidence type="ECO:0000313" key="2">
    <source>
        <dbReference type="Proteomes" id="UP000799439"/>
    </source>
</evidence>
<evidence type="ECO:0000313" key="1">
    <source>
        <dbReference type="EMBL" id="KAF2154304.1"/>
    </source>
</evidence>
<dbReference type="EMBL" id="ML996084">
    <property type="protein sequence ID" value="KAF2154304.1"/>
    <property type="molecule type" value="Genomic_DNA"/>
</dbReference>